<evidence type="ECO:0000313" key="1">
    <source>
        <dbReference type="EMBL" id="TDK21731.1"/>
    </source>
</evidence>
<dbReference type="EMBL" id="SMTF01000015">
    <property type="protein sequence ID" value="TDK21731.1"/>
    <property type="molecule type" value="Genomic_DNA"/>
</dbReference>
<comment type="caution">
    <text evidence="1">The sequence shown here is derived from an EMBL/GenBank/DDBJ whole genome shotgun (WGS) entry which is preliminary data.</text>
</comment>
<dbReference type="Proteomes" id="UP000294796">
    <property type="component" value="Unassembled WGS sequence"/>
</dbReference>
<evidence type="ECO:0000313" key="2">
    <source>
        <dbReference type="Proteomes" id="UP000294796"/>
    </source>
</evidence>
<organism evidence="1 2">
    <name type="scientific">Luteimonas aestuarii</name>
    <dbReference type="NCBI Taxonomy" id="453837"/>
    <lineage>
        <taxon>Bacteria</taxon>
        <taxon>Pseudomonadati</taxon>
        <taxon>Pseudomonadota</taxon>
        <taxon>Gammaproteobacteria</taxon>
        <taxon>Lysobacterales</taxon>
        <taxon>Lysobacteraceae</taxon>
        <taxon>Luteimonas</taxon>
    </lineage>
</organism>
<name>A0A4R5TQ68_9GAMM</name>
<proteinExistence type="predicted"/>
<dbReference type="OrthoDB" id="6706661at2"/>
<dbReference type="RefSeq" id="WP_133323286.1">
    <property type="nucleotide sequence ID" value="NZ_SMTF01000015.1"/>
</dbReference>
<keyword evidence="2" id="KW-1185">Reference proteome</keyword>
<sequence length="218" mass="23676">MSLRTLAILGLLLAAIGWWRSPYSPRVPAPPLPADGGGVHCPPPPAVAAGAAPLQTPVPRGMAQVALQDGTLTPLAGFSLEARVLSRRDYSLGREATFSPTDLALGWGPMRQDAVLSRLSISQSSRWYHYRWQGSPPLPPAEIVRSSANMHMIPSSADVAAELRRVRRDDHVRIDGWLVRVDAPDGWRWISSLKRDDSGAGACEVVYVCRIERQQGGS</sequence>
<reference evidence="1 2" key="1">
    <citation type="submission" date="2019-03" db="EMBL/GenBank/DDBJ databases">
        <title>Luteimonas zhaokaii sp.nov., isolated from the rectal contents of Plateau pika in Yushu, Qinghai Province, China.</title>
        <authorList>
            <person name="Zhang G."/>
        </authorList>
    </citation>
    <scope>NUCLEOTIDE SEQUENCE [LARGE SCALE GENOMIC DNA]</scope>
    <source>
        <strain evidence="1 2">B9</strain>
    </source>
</reference>
<dbReference type="AlphaFoldDB" id="A0A4R5TQ68"/>
<gene>
    <name evidence="1" type="ORF">E2F46_14415</name>
</gene>
<accession>A0A4R5TQ68</accession>
<protein>
    <submittedName>
        <fullName evidence="1">Uncharacterized protein</fullName>
    </submittedName>
</protein>